<keyword evidence="3" id="KW-1185">Reference proteome</keyword>
<dbReference type="InterPro" id="IPR024705">
    <property type="entry name" value="Ssp411"/>
</dbReference>
<proteinExistence type="predicted"/>
<dbReference type="Pfam" id="PF03190">
    <property type="entry name" value="Thioredox_DsbH"/>
    <property type="match status" value="1"/>
</dbReference>
<accession>A0A5D8Q9E6</accession>
<dbReference type="PANTHER" id="PTHR42899:SF1">
    <property type="entry name" value="SPERMATOGENESIS-ASSOCIATED PROTEIN 20"/>
    <property type="match status" value="1"/>
</dbReference>
<dbReference type="InterPro" id="IPR012341">
    <property type="entry name" value="6hp_glycosidase-like_sf"/>
</dbReference>
<dbReference type="EMBL" id="VTPS01000016">
    <property type="protein sequence ID" value="TZE81210.1"/>
    <property type="molecule type" value="Genomic_DNA"/>
</dbReference>
<evidence type="ECO:0000313" key="3">
    <source>
        <dbReference type="Proteomes" id="UP000322976"/>
    </source>
</evidence>
<comment type="caution">
    <text evidence="2">The sequence shown here is derived from an EMBL/GenBank/DDBJ whole genome shotgun (WGS) entry which is preliminary data.</text>
</comment>
<dbReference type="Gene3D" id="1.50.10.10">
    <property type="match status" value="1"/>
</dbReference>
<reference evidence="2 3" key="1">
    <citation type="submission" date="2019-08" db="EMBL/GenBank/DDBJ databases">
        <title>Calorimonas adulescens gen. nov., sp. nov., an anaerobic thermophilic bacterium from Sakhalin hot spring.</title>
        <authorList>
            <person name="Khomyakova M.A."/>
            <person name="Merkel A.Y."/>
            <person name="Novikov A."/>
            <person name="Bonch-Osmolovskaya E.A."/>
            <person name="Slobodkin A.I."/>
        </authorList>
    </citation>
    <scope>NUCLEOTIDE SEQUENCE [LARGE SCALE GENOMIC DNA]</scope>
    <source>
        <strain evidence="2 3">A05MB</strain>
    </source>
</reference>
<organism evidence="2 3">
    <name type="scientific">Calorimonas adulescens</name>
    <dbReference type="NCBI Taxonomy" id="2606906"/>
    <lineage>
        <taxon>Bacteria</taxon>
        <taxon>Bacillati</taxon>
        <taxon>Bacillota</taxon>
        <taxon>Clostridia</taxon>
        <taxon>Thermoanaerobacterales</taxon>
        <taxon>Thermoanaerobacteraceae</taxon>
        <taxon>Calorimonas</taxon>
    </lineage>
</organism>
<dbReference type="InterPro" id="IPR004879">
    <property type="entry name" value="Ssp411-like_TRX"/>
</dbReference>
<dbReference type="InterPro" id="IPR036249">
    <property type="entry name" value="Thioredoxin-like_sf"/>
</dbReference>
<name>A0A5D8Q9E6_9THEO</name>
<dbReference type="SUPFAM" id="SSF48208">
    <property type="entry name" value="Six-hairpin glycosidases"/>
    <property type="match status" value="1"/>
</dbReference>
<dbReference type="Gene3D" id="1.50.10.20">
    <property type="match status" value="1"/>
</dbReference>
<feature type="domain" description="Spermatogenesis-associated protein 20-like TRX" evidence="1">
    <location>
        <begin position="3"/>
        <end position="116"/>
    </location>
</feature>
<dbReference type="PANTHER" id="PTHR42899">
    <property type="entry name" value="SPERMATOGENESIS-ASSOCIATED PROTEIN 20"/>
    <property type="match status" value="1"/>
</dbReference>
<dbReference type="GO" id="GO:0005975">
    <property type="term" value="P:carbohydrate metabolic process"/>
    <property type="evidence" value="ECO:0007669"/>
    <property type="project" value="InterPro"/>
</dbReference>
<dbReference type="Proteomes" id="UP000322976">
    <property type="component" value="Unassembled WGS sequence"/>
</dbReference>
<dbReference type="AlphaFoldDB" id="A0A5D8Q9E6"/>
<dbReference type="SUPFAM" id="SSF52833">
    <property type="entry name" value="Thioredoxin-like"/>
    <property type="match status" value="1"/>
</dbReference>
<dbReference type="RefSeq" id="WP_149545826.1">
    <property type="nucleotide sequence ID" value="NZ_VTPS01000016.1"/>
</dbReference>
<dbReference type="InterPro" id="IPR008928">
    <property type="entry name" value="6-hairpin_glycosidase_sf"/>
</dbReference>
<dbReference type="Gene3D" id="3.40.30.10">
    <property type="entry name" value="Glutaredoxin"/>
    <property type="match status" value="1"/>
</dbReference>
<evidence type="ECO:0000259" key="1">
    <source>
        <dbReference type="Pfam" id="PF03190"/>
    </source>
</evidence>
<evidence type="ECO:0000313" key="2">
    <source>
        <dbReference type="EMBL" id="TZE81210.1"/>
    </source>
</evidence>
<dbReference type="PIRSF" id="PIRSF006402">
    <property type="entry name" value="UCP006402_thioredoxin"/>
    <property type="match status" value="1"/>
</dbReference>
<sequence>MGKNSIKWNEWDESVFSKAREENKLILLSISAPWCYWCHVDDQAIKYINDNFVPIRIDMDKSLDADGRYKLSGWLSTAILSPNGQVIIRRTYISPEELLHMLKEANRLYREFNDEMSGRDNKKIEKKAIYVRAISKNVCNEIQAYILKSAMDMFDTKYGGFGKRPKFLYPELLSYLIGYFYATNDENIKRVIVKTMDIMYGSEVYDRVEGGFFRYAAERDFSNPNYEKLLDDNARLLSLYIEAYQVFNHPLYMRVAEDILNYIEKYLYDSKKGLFYGGQIAGQEYYKADKIKRGKLKKPSIDKTFYADKNSLAAVSILKYYSITGKSEYMKIAKRIADKLLEKFMDKKGLIKHHPESKEANILEDQVYAADLFTNLYSITGDKTYLDESMKLVDRVIDVFYDDRDRGFLDFLPIEGIKYDQISKSLPVNSEMALLCLKLYTFSNNRAYHRKSEETLLYFSRIYREYGIFASLYSSAVKAFVDGIYKFTLVGKKDDIQTKDLFKDLRTLYFPDGILEILDTVRRKEEIVKRGYTIDETPHIYICIGNKCLPPVNNGEDLNNFLKSLQTREEVK</sequence>
<protein>
    <submittedName>
        <fullName evidence="2">Thioredoxin domain-containing protein</fullName>
    </submittedName>
</protein>
<gene>
    <name evidence="2" type="ORF">FWJ32_10065</name>
</gene>